<feature type="compositionally biased region" description="Basic and acidic residues" evidence="9">
    <location>
        <begin position="267"/>
        <end position="276"/>
    </location>
</feature>
<keyword evidence="12" id="KW-1185">Reference proteome</keyword>
<feature type="domain" description="HSF-type DNA-binding" evidence="10">
    <location>
        <begin position="73"/>
        <end position="97"/>
    </location>
</feature>
<proteinExistence type="inferred from homology"/>
<dbReference type="InterPro" id="IPR036388">
    <property type="entry name" value="WH-like_DNA-bd_sf"/>
</dbReference>
<protein>
    <recommendedName>
        <fullName evidence="10">HSF-type DNA-binding domain-containing protein</fullName>
    </recommendedName>
</protein>
<dbReference type="HOGENOM" id="CLU_015858_1_0_1"/>
<dbReference type="OrthoDB" id="60033at2759"/>
<feature type="region of interest" description="Disordered" evidence="9">
    <location>
        <begin position="670"/>
        <end position="735"/>
    </location>
</feature>
<accession>A0A0C3DCW2</accession>
<feature type="compositionally biased region" description="Polar residues" evidence="9">
    <location>
        <begin position="715"/>
        <end position="729"/>
    </location>
</feature>
<keyword evidence="6" id="KW-0539">Nucleus</keyword>
<dbReference type="AlphaFoldDB" id="A0A0C3DCW2"/>
<dbReference type="PANTHER" id="PTHR10015">
    <property type="entry name" value="HEAT SHOCK TRANSCRIPTION FACTOR"/>
    <property type="match status" value="1"/>
</dbReference>
<evidence type="ECO:0000256" key="1">
    <source>
        <dbReference type="ARBA" id="ARBA00004123"/>
    </source>
</evidence>
<dbReference type="Proteomes" id="UP000053989">
    <property type="component" value="Unassembled WGS sequence"/>
</dbReference>
<comment type="similarity">
    <text evidence="2 8">Belongs to the HSF family.</text>
</comment>
<organism evidence="11 12">
    <name type="scientific">Scleroderma citrinum Foug A</name>
    <dbReference type="NCBI Taxonomy" id="1036808"/>
    <lineage>
        <taxon>Eukaryota</taxon>
        <taxon>Fungi</taxon>
        <taxon>Dikarya</taxon>
        <taxon>Basidiomycota</taxon>
        <taxon>Agaricomycotina</taxon>
        <taxon>Agaricomycetes</taxon>
        <taxon>Agaricomycetidae</taxon>
        <taxon>Boletales</taxon>
        <taxon>Sclerodermatineae</taxon>
        <taxon>Sclerodermataceae</taxon>
        <taxon>Scleroderma</taxon>
    </lineage>
</organism>
<evidence type="ECO:0000256" key="5">
    <source>
        <dbReference type="ARBA" id="ARBA00023163"/>
    </source>
</evidence>
<keyword evidence="5" id="KW-0804">Transcription</keyword>
<feature type="region of interest" description="Disordered" evidence="9">
    <location>
        <begin position="1"/>
        <end position="21"/>
    </location>
</feature>
<dbReference type="EMBL" id="KN822084">
    <property type="protein sequence ID" value="KIM58565.1"/>
    <property type="molecule type" value="Genomic_DNA"/>
</dbReference>
<feature type="compositionally biased region" description="Polar residues" evidence="9">
    <location>
        <begin position="688"/>
        <end position="697"/>
    </location>
</feature>
<dbReference type="SUPFAM" id="SSF46785">
    <property type="entry name" value="Winged helix' DNA-binding domain"/>
    <property type="match status" value="1"/>
</dbReference>
<comment type="subcellular location">
    <subcellularLocation>
        <location evidence="1">Nucleus</location>
    </subcellularLocation>
</comment>
<dbReference type="InterPro" id="IPR036390">
    <property type="entry name" value="WH_DNA-bd_sf"/>
</dbReference>
<evidence type="ECO:0000256" key="2">
    <source>
        <dbReference type="ARBA" id="ARBA00006403"/>
    </source>
</evidence>
<evidence type="ECO:0000256" key="7">
    <source>
        <dbReference type="ARBA" id="ARBA00062171"/>
    </source>
</evidence>
<dbReference type="Pfam" id="PF00447">
    <property type="entry name" value="HSF_DNA-bind"/>
    <property type="match status" value="1"/>
</dbReference>
<evidence type="ECO:0000256" key="8">
    <source>
        <dbReference type="RuleBase" id="RU004020"/>
    </source>
</evidence>
<feature type="compositionally biased region" description="Polar residues" evidence="9">
    <location>
        <begin position="287"/>
        <end position="302"/>
    </location>
</feature>
<feature type="region of interest" description="Disordered" evidence="9">
    <location>
        <begin position="262"/>
        <end position="352"/>
    </location>
</feature>
<feature type="compositionally biased region" description="Low complexity" evidence="9">
    <location>
        <begin position="670"/>
        <end position="687"/>
    </location>
</feature>
<reference evidence="11 12" key="1">
    <citation type="submission" date="2014-04" db="EMBL/GenBank/DDBJ databases">
        <authorList>
            <consortium name="DOE Joint Genome Institute"/>
            <person name="Kuo A."/>
            <person name="Kohler A."/>
            <person name="Nagy L.G."/>
            <person name="Floudas D."/>
            <person name="Copeland A."/>
            <person name="Barry K.W."/>
            <person name="Cichocki N."/>
            <person name="Veneault-Fourrey C."/>
            <person name="LaButti K."/>
            <person name="Lindquist E.A."/>
            <person name="Lipzen A."/>
            <person name="Lundell T."/>
            <person name="Morin E."/>
            <person name="Murat C."/>
            <person name="Sun H."/>
            <person name="Tunlid A."/>
            <person name="Henrissat B."/>
            <person name="Grigoriev I.V."/>
            <person name="Hibbett D.S."/>
            <person name="Martin F."/>
            <person name="Nordberg H.P."/>
            <person name="Cantor M.N."/>
            <person name="Hua S.X."/>
        </authorList>
    </citation>
    <scope>NUCLEOTIDE SEQUENCE [LARGE SCALE GENOMIC DNA]</scope>
    <source>
        <strain evidence="11 12">Foug A</strain>
    </source>
</reference>
<evidence type="ECO:0000256" key="4">
    <source>
        <dbReference type="ARBA" id="ARBA00023125"/>
    </source>
</evidence>
<keyword evidence="4" id="KW-0238">DNA-binding</keyword>
<keyword evidence="3" id="KW-0805">Transcription regulation</keyword>
<name>A0A0C3DCW2_9AGAM</name>
<dbReference type="GO" id="GO:0005634">
    <property type="term" value="C:nucleus"/>
    <property type="evidence" value="ECO:0007669"/>
    <property type="project" value="UniProtKB-SubCell"/>
</dbReference>
<evidence type="ECO:0000313" key="12">
    <source>
        <dbReference type="Proteomes" id="UP000053989"/>
    </source>
</evidence>
<dbReference type="GO" id="GO:0043565">
    <property type="term" value="F:sequence-specific DNA binding"/>
    <property type="evidence" value="ECO:0007669"/>
    <property type="project" value="InterPro"/>
</dbReference>
<dbReference type="SMART" id="SM00415">
    <property type="entry name" value="HSF"/>
    <property type="match status" value="1"/>
</dbReference>
<dbReference type="PROSITE" id="PS00434">
    <property type="entry name" value="HSF_DOMAIN"/>
    <property type="match status" value="1"/>
</dbReference>
<dbReference type="STRING" id="1036808.A0A0C3DCW2"/>
<sequence length="735" mass="79120">MATSVPADQQMSLTVAPRTSTSHLNKPARSLVPAFLQKLYEMVNDPADDLIKWSDTGDSFFVLDQERFANEVLGRWFKHKNFSSFVRQLNMYGFHKIPHLQQGVLRSESETEFWNFEHPNFIRGQPDMLCLIQRKKQAQSANNSTDEAHVQGTTMRDGVGVGGTAVGLSQNQLLDINSIVNGIQAIKRHQETISADLNELKVSNQHLWQEAMLSRERHKKHQDIINRIVKFLGGLFGHTERIHRNGGGHTGSHAVVARKPQRLMIGDGKDGKKMGDVNEDGGCSARSPESTSLFESMNTPSAVPSEPLMSPRFASVEPSVTDAPTPADTRPQPRPVQIDNNDNHEPSHPLNSFTTTTAAQESQQNHNDAMVQVALTQVLNSPSQMQKLLHALQSQSISPDMFAHQPQQQLIAPYDGTHYGSDNSSNTAMDVHTDHPRTPPYDFSTAVANAPPSPFSLSLLGGGGDDASDADQLIPFEKHDERLEKTYRTAAEINHDVNELQSSINSLIQTLGLDPGSLDVSGHHEHTDGVGDLNGNSTSAMNGSSISNGVGLGGEGDMDMFTNNGPDFDFDAFLMDMPRTTDEDEGDLERLAEQLDPAAAAAVAAVHDPQARLAGRSSEQLHAFLDDVASQDRGDVGPIAGSSHIGFAPVSAPAPGAGAGSSHSFSSTLANGVGASPSSFTRPPTSSAGPVSGSTASRGRKRKSEVTDAGDDSPLPQTTITPSSSVATNKSKRKR</sequence>
<dbReference type="InterPro" id="IPR000232">
    <property type="entry name" value="HSF_DNA-bd"/>
</dbReference>
<dbReference type="GO" id="GO:0003700">
    <property type="term" value="F:DNA-binding transcription factor activity"/>
    <property type="evidence" value="ECO:0007669"/>
    <property type="project" value="InterPro"/>
</dbReference>
<evidence type="ECO:0000313" key="11">
    <source>
        <dbReference type="EMBL" id="KIM58565.1"/>
    </source>
</evidence>
<comment type="subunit">
    <text evidence="7">Homotrimer. Homotrimerization increases the affinity of HSF1 to DNA. Interacts with transcriptional coregulator SSA1 on chromatin.</text>
</comment>
<gene>
    <name evidence="11" type="ORF">SCLCIDRAFT_1218516</name>
</gene>
<dbReference type="InParanoid" id="A0A0C3DCW2"/>
<dbReference type="Gene3D" id="1.10.10.10">
    <property type="entry name" value="Winged helix-like DNA-binding domain superfamily/Winged helix DNA-binding domain"/>
    <property type="match status" value="1"/>
</dbReference>
<evidence type="ECO:0000256" key="6">
    <source>
        <dbReference type="ARBA" id="ARBA00023242"/>
    </source>
</evidence>
<evidence type="ECO:0000259" key="10">
    <source>
        <dbReference type="PROSITE" id="PS00434"/>
    </source>
</evidence>
<reference evidence="12" key="2">
    <citation type="submission" date="2015-01" db="EMBL/GenBank/DDBJ databases">
        <title>Evolutionary Origins and Diversification of the Mycorrhizal Mutualists.</title>
        <authorList>
            <consortium name="DOE Joint Genome Institute"/>
            <consortium name="Mycorrhizal Genomics Consortium"/>
            <person name="Kohler A."/>
            <person name="Kuo A."/>
            <person name="Nagy L.G."/>
            <person name="Floudas D."/>
            <person name="Copeland A."/>
            <person name="Barry K.W."/>
            <person name="Cichocki N."/>
            <person name="Veneault-Fourrey C."/>
            <person name="LaButti K."/>
            <person name="Lindquist E.A."/>
            <person name="Lipzen A."/>
            <person name="Lundell T."/>
            <person name="Morin E."/>
            <person name="Murat C."/>
            <person name="Riley R."/>
            <person name="Ohm R."/>
            <person name="Sun H."/>
            <person name="Tunlid A."/>
            <person name="Henrissat B."/>
            <person name="Grigoriev I.V."/>
            <person name="Hibbett D.S."/>
            <person name="Martin F."/>
        </authorList>
    </citation>
    <scope>NUCLEOTIDE SEQUENCE [LARGE SCALE GENOMIC DNA]</scope>
    <source>
        <strain evidence="12">Foug A</strain>
    </source>
</reference>
<evidence type="ECO:0000256" key="9">
    <source>
        <dbReference type="SAM" id="MobiDB-lite"/>
    </source>
</evidence>
<evidence type="ECO:0000256" key="3">
    <source>
        <dbReference type="ARBA" id="ARBA00023015"/>
    </source>
</evidence>
<dbReference type="FunFam" id="1.10.10.10:FF:000027">
    <property type="entry name" value="Heat shock transcription factor 1"/>
    <property type="match status" value="1"/>
</dbReference>
<dbReference type="PANTHER" id="PTHR10015:SF427">
    <property type="entry name" value="HEAT SHOCK FACTOR PROTEIN"/>
    <property type="match status" value="1"/>
</dbReference>
<dbReference type="PRINTS" id="PR00056">
    <property type="entry name" value="HSFDOMAIN"/>
</dbReference>